<evidence type="ECO:0000313" key="1">
    <source>
        <dbReference type="EMBL" id="GHA02664.1"/>
    </source>
</evidence>
<protein>
    <submittedName>
        <fullName evidence="1">Uncharacterized protein</fullName>
    </submittedName>
</protein>
<comment type="caution">
    <text evidence="1">The sequence shown here is derived from an EMBL/GenBank/DDBJ whole genome shotgun (WGS) entry which is preliminary data.</text>
</comment>
<organism evidence="1 2">
    <name type="scientific">Streptomyces canarius</name>
    <dbReference type="NCBI Taxonomy" id="285453"/>
    <lineage>
        <taxon>Bacteria</taxon>
        <taxon>Bacillati</taxon>
        <taxon>Actinomycetota</taxon>
        <taxon>Actinomycetes</taxon>
        <taxon>Kitasatosporales</taxon>
        <taxon>Streptomycetaceae</taxon>
        <taxon>Streptomyces</taxon>
    </lineage>
</organism>
<dbReference type="RefSeq" id="WP_229916980.1">
    <property type="nucleotide sequence ID" value="NZ_BMVN01000001.1"/>
</dbReference>
<evidence type="ECO:0000313" key="2">
    <source>
        <dbReference type="Proteomes" id="UP000653644"/>
    </source>
</evidence>
<dbReference type="Proteomes" id="UP000653644">
    <property type="component" value="Unassembled WGS sequence"/>
</dbReference>
<gene>
    <name evidence="1" type="ORF">GCM10010345_03360</name>
</gene>
<sequence>MRRTRWNTRPCRPPGTRRRELFRRSFTTGLRDPAARVRESEWRCALRAVRDAVVECVSCGQQTMTEPGGNPPPRDCWGCGARLVLPPRLTVTAPPPRTERHIRLRRAARVRAHHLLPAPTRYDRSDAALVAALVEQPEKPGRFGLANRSRETWTGTRADGTVQKVEPGQAVPLRSGLDLGGGVRAVVRTR</sequence>
<proteinExistence type="predicted"/>
<dbReference type="EMBL" id="BMVN01000001">
    <property type="protein sequence ID" value="GHA02664.1"/>
    <property type="molecule type" value="Genomic_DNA"/>
</dbReference>
<reference evidence="2" key="1">
    <citation type="journal article" date="2019" name="Int. J. Syst. Evol. Microbiol.">
        <title>The Global Catalogue of Microorganisms (GCM) 10K type strain sequencing project: providing services to taxonomists for standard genome sequencing and annotation.</title>
        <authorList>
            <consortium name="The Broad Institute Genomics Platform"/>
            <consortium name="The Broad Institute Genome Sequencing Center for Infectious Disease"/>
            <person name="Wu L."/>
            <person name="Ma J."/>
        </authorList>
    </citation>
    <scope>NUCLEOTIDE SEQUENCE [LARGE SCALE GENOMIC DNA]</scope>
    <source>
        <strain evidence="2">JCM 4733</strain>
    </source>
</reference>
<name>A0ABQ3CFI6_9ACTN</name>
<keyword evidence="2" id="KW-1185">Reference proteome</keyword>
<accession>A0ABQ3CFI6</accession>